<keyword evidence="2" id="KW-0560">Oxidoreductase</keyword>
<dbReference type="SUPFAM" id="SSF51735">
    <property type="entry name" value="NAD(P)-binding Rossmann-fold domains"/>
    <property type="match status" value="1"/>
</dbReference>
<dbReference type="InterPro" id="IPR002347">
    <property type="entry name" value="SDR_fam"/>
</dbReference>
<dbReference type="PANTHER" id="PTHR43976:SF16">
    <property type="entry name" value="SHORT-CHAIN DEHYDROGENASE_REDUCTASE FAMILY PROTEIN"/>
    <property type="match status" value="1"/>
</dbReference>
<sequence length="270" mass="30991">MNKKIIVITGISSGIGKAFVLNNVRRTGVVIVGMGRNSISDFKEKNFVFIKTDLSSTKSIQHSFSVLKRDFERVDVLINNAGFAYRSTIEDLTPREIKDQFEVNLIGPIYLTSLLVSMMRKQKSGHIINISSVGSVVSTPTLGYYAATKAGFNKLCDVLEQEVNRYNVKVSNLFLGAVKSDFGKNIKYPQNYLKTDYKTLYEEWKKRFSNFFNLKNSPDEVSDALWDLILKPKRAKYIHIRDFIMCTAKNLLPYRVFQVLFLGYFYKYES</sequence>
<dbReference type="GO" id="GO:0016491">
    <property type="term" value="F:oxidoreductase activity"/>
    <property type="evidence" value="ECO:0007669"/>
    <property type="project" value="UniProtKB-KW"/>
</dbReference>
<name>A0A2M7TIX3_UNCKA</name>
<dbReference type="Pfam" id="PF00106">
    <property type="entry name" value="adh_short"/>
    <property type="match status" value="1"/>
</dbReference>
<evidence type="ECO:0000256" key="2">
    <source>
        <dbReference type="ARBA" id="ARBA00023002"/>
    </source>
</evidence>
<protein>
    <recommendedName>
        <fullName evidence="6">Short-chain dehydrogenase</fullName>
    </recommendedName>
</protein>
<dbReference type="InterPro" id="IPR051911">
    <property type="entry name" value="SDR_oxidoreductase"/>
</dbReference>
<dbReference type="PANTHER" id="PTHR43976">
    <property type="entry name" value="SHORT CHAIN DEHYDROGENASE"/>
    <property type="match status" value="1"/>
</dbReference>
<dbReference type="PRINTS" id="PR00081">
    <property type="entry name" value="GDHRDH"/>
</dbReference>
<dbReference type="AlphaFoldDB" id="A0A2M7TIX3"/>
<dbReference type="Proteomes" id="UP000228920">
    <property type="component" value="Unassembled WGS sequence"/>
</dbReference>
<comment type="similarity">
    <text evidence="1 3">Belongs to the short-chain dehydrogenases/reductases (SDR) family.</text>
</comment>
<accession>A0A2M7TIX3</accession>
<reference evidence="5" key="1">
    <citation type="submission" date="2017-09" db="EMBL/GenBank/DDBJ databases">
        <title>Depth-based differentiation of microbial function through sediment-hosted aquifers and enrichment of novel symbionts in the deep terrestrial subsurface.</title>
        <authorList>
            <person name="Probst A.J."/>
            <person name="Ladd B."/>
            <person name="Jarett J.K."/>
            <person name="Geller-Mcgrath D.E."/>
            <person name="Sieber C.M.K."/>
            <person name="Emerson J.B."/>
            <person name="Anantharaman K."/>
            <person name="Thomas B.C."/>
            <person name="Malmstrom R."/>
            <person name="Stieglmeier M."/>
            <person name="Klingl A."/>
            <person name="Woyke T."/>
            <person name="Ryan C.M."/>
            <person name="Banfield J.F."/>
        </authorList>
    </citation>
    <scope>NUCLEOTIDE SEQUENCE [LARGE SCALE GENOMIC DNA]</scope>
</reference>
<evidence type="ECO:0000256" key="3">
    <source>
        <dbReference type="RuleBase" id="RU000363"/>
    </source>
</evidence>
<dbReference type="EMBL" id="PFNL01000101">
    <property type="protein sequence ID" value="PIZ46399.1"/>
    <property type="molecule type" value="Genomic_DNA"/>
</dbReference>
<dbReference type="InterPro" id="IPR036291">
    <property type="entry name" value="NAD(P)-bd_dom_sf"/>
</dbReference>
<evidence type="ECO:0000313" key="4">
    <source>
        <dbReference type="EMBL" id="PIZ46399.1"/>
    </source>
</evidence>
<organism evidence="4 5">
    <name type="scientific">candidate division WWE3 bacterium CG_4_10_14_0_2_um_filter_41_14</name>
    <dbReference type="NCBI Taxonomy" id="1975072"/>
    <lineage>
        <taxon>Bacteria</taxon>
        <taxon>Katanobacteria</taxon>
    </lineage>
</organism>
<comment type="caution">
    <text evidence="4">The sequence shown here is derived from an EMBL/GenBank/DDBJ whole genome shotgun (WGS) entry which is preliminary data.</text>
</comment>
<proteinExistence type="inferred from homology"/>
<evidence type="ECO:0008006" key="6">
    <source>
        <dbReference type="Google" id="ProtNLM"/>
    </source>
</evidence>
<dbReference type="Gene3D" id="3.40.50.720">
    <property type="entry name" value="NAD(P)-binding Rossmann-like Domain"/>
    <property type="match status" value="1"/>
</dbReference>
<evidence type="ECO:0000313" key="5">
    <source>
        <dbReference type="Proteomes" id="UP000228920"/>
    </source>
</evidence>
<gene>
    <name evidence="4" type="ORF">COY32_03415</name>
</gene>
<dbReference type="PRINTS" id="PR00080">
    <property type="entry name" value="SDRFAMILY"/>
</dbReference>
<evidence type="ECO:0000256" key="1">
    <source>
        <dbReference type="ARBA" id="ARBA00006484"/>
    </source>
</evidence>